<gene>
    <name evidence="1" type="ORF">AQPE_2760</name>
</gene>
<dbReference type="KEGG" id="anf:AQPE_2760"/>
<evidence type="ECO:0008006" key="3">
    <source>
        <dbReference type="Google" id="ProtNLM"/>
    </source>
</evidence>
<dbReference type="Proteomes" id="UP001193389">
    <property type="component" value="Chromosome"/>
</dbReference>
<dbReference type="AlphaFoldDB" id="A0A5K7SAX9"/>
<keyword evidence="2" id="KW-1185">Reference proteome</keyword>
<dbReference type="EMBL" id="AP018694">
    <property type="protein sequence ID" value="BBE18597.1"/>
    <property type="molecule type" value="Genomic_DNA"/>
</dbReference>
<sequence length="542" mass="62379">MRYINIIFILMWAGLFQTNQSLGQNGVKDTIIFCTHKVVLDNQNKLIPWFTPVENAYDHFLRLRWDFIKNKVPNSPGPHPRSKYPQYYFYCGFKNNNVLEYDTWMNDVAEKMPNWFENARLYYAYTGDPSVMTIVKNMMEYYITHGTSPANFVWPNFPYTTTNAGDTIFQGFTTASRFKLHEIQVDHAGEMGLAYYRMYLYSGEKKYLNAALHVANVLAANARIGTADKSVWPYRVIMDSGKITAEYGANWTGCYMLMDNLVRDNLGNVAFYKEALIKARNFILQFPMKTGYWTDGHTDTDVNSNTYKSNLSASNTTLCMFDYAELNPNWKEDIPKLIKWTEDYFVSRSAQGEPSTMWGANIVGEQDSFMYKMDYQTARYAAVCARWYAVSGDESYKEKAYRSLNWVTYCNDSTGKAFESPVSKGISTWWSDCYGECPRMFYQAFAGVPEFAPPHENHILYSEGILKNISYDKGMVSYVATSANGIEYLRLAFKPKMVKLNGKEIWNDNSLDSDTYKVKNLDGGGYSVIIKRLKKGEVIIVE</sequence>
<name>A0A5K7SAX9_9BACT</name>
<evidence type="ECO:0000313" key="1">
    <source>
        <dbReference type="EMBL" id="BBE18597.1"/>
    </source>
</evidence>
<dbReference type="InterPro" id="IPR008928">
    <property type="entry name" value="6-hairpin_glycosidase_sf"/>
</dbReference>
<reference evidence="1" key="1">
    <citation type="journal article" date="2020" name="Int. J. Syst. Evol. Microbiol.">
        <title>Aquipluma nitroreducens gen. nov. sp. nov., a novel facultatively anaerobic bacterium isolated from a freshwater lake.</title>
        <authorList>
            <person name="Watanabe M."/>
            <person name="Kojima H."/>
            <person name="Fukui M."/>
        </authorList>
    </citation>
    <scope>NUCLEOTIDE SEQUENCE</scope>
    <source>
        <strain evidence="1">MeG22</strain>
    </source>
</reference>
<proteinExistence type="predicted"/>
<protein>
    <recommendedName>
        <fullName evidence="3">Alpha-L-rhamnosidase six-hairpin glycosidase domain-containing protein</fullName>
    </recommendedName>
</protein>
<dbReference type="GO" id="GO:0005975">
    <property type="term" value="P:carbohydrate metabolic process"/>
    <property type="evidence" value="ECO:0007669"/>
    <property type="project" value="InterPro"/>
</dbReference>
<accession>A0A5K7SAX9</accession>
<dbReference type="SUPFAM" id="SSF48208">
    <property type="entry name" value="Six-hairpin glycosidases"/>
    <property type="match status" value="1"/>
</dbReference>
<organism evidence="1 2">
    <name type="scientific">Aquipluma nitroreducens</name>
    <dbReference type="NCBI Taxonomy" id="2010828"/>
    <lineage>
        <taxon>Bacteria</taxon>
        <taxon>Pseudomonadati</taxon>
        <taxon>Bacteroidota</taxon>
        <taxon>Bacteroidia</taxon>
        <taxon>Marinilabiliales</taxon>
        <taxon>Prolixibacteraceae</taxon>
        <taxon>Aquipluma</taxon>
    </lineage>
</organism>
<evidence type="ECO:0000313" key="2">
    <source>
        <dbReference type="Proteomes" id="UP001193389"/>
    </source>
</evidence>
<dbReference type="RefSeq" id="WP_318346920.1">
    <property type="nucleotide sequence ID" value="NZ_AP018694.1"/>
</dbReference>